<protein>
    <submittedName>
        <fullName evidence="2">Uncharacterized protein</fullName>
    </submittedName>
</protein>
<organism evidence="2 3">
    <name type="scientific">Aegilops tauschii subsp. strangulata</name>
    <name type="common">Goatgrass</name>
    <dbReference type="NCBI Taxonomy" id="200361"/>
    <lineage>
        <taxon>Eukaryota</taxon>
        <taxon>Viridiplantae</taxon>
        <taxon>Streptophyta</taxon>
        <taxon>Embryophyta</taxon>
        <taxon>Tracheophyta</taxon>
        <taxon>Spermatophyta</taxon>
        <taxon>Magnoliopsida</taxon>
        <taxon>Liliopsida</taxon>
        <taxon>Poales</taxon>
        <taxon>Poaceae</taxon>
        <taxon>BOP clade</taxon>
        <taxon>Pooideae</taxon>
        <taxon>Triticodae</taxon>
        <taxon>Triticeae</taxon>
        <taxon>Triticinae</taxon>
        <taxon>Aegilops</taxon>
    </lineage>
</organism>
<dbReference type="Proteomes" id="UP000015105">
    <property type="component" value="Chromosome 4D"/>
</dbReference>
<evidence type="ECO:0000256" key="1">
    <source>
        <dbReference type="SAM" id="MobiDB-lite"/>
    </source>
</evidence>
<dbReference type="EnsemblPlants" id="AET4Gv20374300.16">
    <property type="protein sequence ID" value="AET4Gv20374300.16"/>
    <property type="gene ID" value="AET4Gv20374300"/>
</dbReference>
<dbReference type="AlphaFoldDB" id="A0A453HZT0"/>
<reference evidence="3" key="2">
    <citation type="journal article" date="2017" name="Nat. Plants">
        <title>The Aegilops tauschii genome reveals multiple impacts of transposons.</title>
        <authorList>
            <person name="Zhao G."/>
            <person name="Zou C."/>
            <person name="Li K."/>
            <person name="Wang K."/>
            <person name="Li T."/>
            <person name="Gao L."/>
            <person name="Zhang X."/>
            <person name="Wang H."/>
            <person name="Yang Z."/>
            <person name="Liu X."/>
            <person name="Jiang W."/>
            <person name="Mao L."/>
            <person name="Kong X."/>
            <person name="Jiao Y."/>
            <person name="Jia J."/>
        </authorList>
    </citation>
    <scope>NUCLEOTIDE SEQUENCE [LARGE SCALE GENOMIC DNA]</scope>
    <source>
        <strain evidence="3">cv. AL8/78</strain>
    </source>
</reference>
<proteinExistence type="predicted"/>
<evidence type="ECO:0000313" key="2">
    <source>
        <dbReference type="EnsemblPlants" id="AET4Gv20374300.16"/>
    </source>
</evidence>
<dbReference type="Gramene" id="AET4Gv20374300.16">
    <property type="protein sequence ID" value="AET4Gv20374300.16"/>
    <property type="gene ID" value="AET4Gv20374300"/>
</dbReference>
<accession>A0A453HZT0</accession>
<reference evidence="2" key="4">
    <citation type="submission" date="2019-03" db="UniProtKB">
        <authorList>
            <consortium name="EnsemblPlants"/>
        </authorList>
    </citation>
    <scope>IDENTIFICATION</scope>
</reference>
<evidence type="ECO:0000313" key="3">
    <source>
        <dbReference type="Proteomes" id="UP000015105"/>
    </source>
</evidence>
<feature type="region of interest" description="Disordered" evidence="1">
    <location>
        <begin position="1"/>
        <end position="25"/>
    </location>
</feature>
<keyword evidence="3" id="KW-1185">Reference proteome</keyword>
<reference evidence="3" key="1">
    <citation type="journal article" date="2014" name="Science">
        <title>Ancient hybridizations among the ancestral genomes of bread wheat.</title>
        <authorList>
            <consortium name="International Wheat Genome Sequencing Consortium,"/>
            <person name="Marcussen T."/>
            <person name="Sandve S.R."/>
            <person name="Heier L."/>
            <person name="Spannagl M."/>
            <person name="Pfeifer M."/>
            <person name="Jakobsen K.S."/>
            <person name="Wulff B.B."/>
            <person name="Steuernagel B."/>
            <person name="Mayer K.F."/>
            <person name="Olsen O.A."/>
        </authorList>
    </citation>
    <scope>NUCLEOTIDE SEQUENCE [LARGE SCALE GENOMIC DNA]</scope>
    <source>
        <strain evidence="3">cv. AL8/78</strain>
    </source>
</reference>
<reference evidence="2" key="3">
    <citation type="journal article" date="2017" name="Nature">
        <title>Genome sequence of the progenitor of the wheat D genome Aegilops tauschii.</title>
        <authorList>
            <person name="Luo M.C."/>
            <person name="Gu Y.Q."/>
            <person name="Puiu D."/>
            <person name="Wang H."/>
            <person name="Twardziok S.O."/>
            <person name="Deal K.R."/>
            <person name="Huo N."/>
            <person name="Zhu T."/>
            <person name="Wang L."/>
            <person name="Wang Y."/>
            <person name="McGuire P.E."/>
            <person name="Liu S."/>
            <person name="Long H."/>
            <person name="Ramasamy R.K."/>
            <person name="Rodriguez J.C."/>
            <person name="Van S.L."/>
            <person name="Yuan L."/>
            <person name="Wang Z."/>
            <person name="Xia Z."/>
            <person name="Xiao L."/>
            <person name="Anderson O.D."/>
            <person name="Ouyang S."/>
            <person name="Liang Y."/>
            <person name="Zimin A.V."/>
            <person name="Pertea G."/>
            <person name="Qi P."/>
            <person name="Bennetzen J.L."/>
            <person name="Dai X."/>
            <person name="Dawson M.W."/>
            <person name="Muller H.G."/>
            <person name="Kugler K."/>
            <person name="Rivarola-Duarte L."/>
            <person name="Spannagl M."/>
            <person name="Mayer K.F.X."/>
            <person name="Lu F.H."/>
            <person name="Bevan M.W."/>
            <person name="Leroy P."/>
            <person name="Li P."/>
            <person name="You F.M."/>
            <person name="Sun Q."/>
            <person name="Liu Z."/>
            <person name="Lyons E."/>
            <person name="Wicker T."/>
            <person name="Salzberg S.L."/>
            <person name="Devos K.M."/>
            <person name="Dvorak J."/>
        </authorList>
    </citation>
    <scope>NUCLEOTIDE SEQUENCE [LARGE SCALE GENOMIC DNA]</scope>
    <source>
        <strain evidence="2">cv. AL8/78</strain>
    </source>
</reference>
<sequence>GLVPPLREQSGGPHGAAMGWHPARQAAPKQGMQRCWPLLSPRRCCPASSLPPRPCSPLTSPSASLHKWCRHVQINLSVGKTQHVHVTCLRKFHLEAIFDHDLCS</sequence>
<reference evidence="2" key="5">
    <citation type="journal article" date="2021" name="G3 (Bethesda)">
        <title>Aegilops tauschii genome assembly Aet v5.0 features greater sequence contiguity and improved annotation.</title>
        <authorList>
            <person name="Wang L."/>
            <person name="Zhu T."/>
            <person name="Rodriguez J.C."/>
            <person name="Deal K.R."/>
            <person name="Dubcovsky J."/>
            <person name="McGuire P.E."/>
            <person name="Lux T."/>
            <person name="Spannagl M."/>
            <person name="Mayer K.F.X."/>
            <person name="Baldrich P."/>
            <person name="Meyers B.C."/>
            <person name="Huo N."/>
            <person name="Gu Y.Q."/>
            <person name="Zhou H."/>
            <person name="Devos K.M."/>
            <person name="Bennetzen J.L."/>
            <person name="Unver T."/>
            <person name="Budak H."/>
            <person name="Gulick P.J."/>
            <person name="Galiba G."/>
            <person name="Kalapos B."/>
            <person name="Nelson D.R."/>
            <person name="Li P."/>
            <person name="You F.M."/>
            <person name="Luo M.C."/>
            <person name="Dvorak J."/>
        </authorList>
    </citation>
    <scope>NUCLEOTIDE SEQUENCE [LARGE SCALE GENOMIC DNA]</scope>
    <source>
        <strain evidence="2">cv. AL8/78</strain>
    </source>
</reference>
<name>A0A453HZT0_AEGTS</name>